<protein>
    <submittedName>
        <fullName evidence="8">Dapper-like protein 1</fullName>
    </submittedName>
</protein>
<dbReference type="GO" id="GO:0005737">
    <property type="term" value="C:cytoplasm"/>
    <property type="evidence" value="ECO:0007669"/>
    <property type="project" value="UniProtKB-SubCell"/>
</dbReference>
<keyword evidence="4" id="KW-0963">Cytoplasm</keyword>
<feature type="region of interest" description="Disordered" evidence="7">
    <location>
        <begin position="158"/>
        <end position="238"/>
    </location>
</feature>
<evidence type="ECO:0000256" key="4">
    <source>
        <dbReference type="ARBA" id="ARBA00022490"/>
    </source>
</evidence>
<dbReference type="Pfam" id="PF15268">
    <property type="entry name" value="Dapper"/>
    <property type="match status" value="1"/>
</dbReference>
<evidence type="ECO:0000256" key="1">
    <source>
        <dbReference type="ARBA" id="ARBA00004496"/>
    </source>
</evidence>
<sequence length="369" mass="40229">MWFQRPGAASTNASECKDKVYQVSQKQPNKGGQRALYQSSPVSGSPLRPRNQEDQRKEEGVTSAKLCKVGSKNVKAAKVKTSLMSETSVVQSERRHEKSRHRSSSRRFQYLEDGGSAHTEVYTRGTSARNKSVPVSLPEDPEELLTPFRTQAAVLSHRHRGNRHRRSRHLHDQVIVAGKPKHSRHNYRRLHSISENQNCTAKRRSGQPQREEGQSARTCPASKGQQSRPYPRAAESDSEYSAECVSLFHSTIADTSEDENSDYTANRFGDSECSGGEAEDSTTDTEESAGAGATTGRRLGQFGAAGVGGQAQMKTLRSSVPAFPSALQNLSSEASLLTSVHAIIMKGQASAFAAEPAGVVKSCRKSEQA</sequence>
<name>A0A834C7B8_ORYME</name>
<proteinExistence type="inferred from homology"/>
<keyword evidence="3" id="KW-0217">Developmental protein</keyword>
<feature type="compositionally biased region" description="Polar residues" evidence="7">
    <location>
        <begin position="22"/>
        <end position="43"/>
    </location>
</feature>
<dbReference type="AlphaFoldDB" id="A0A834C7B8"/>
<evidence type="ECO:0000256" key="2">
    <source>
        <dbReference type="ARBA" id="ARBA00010807"/>
    </source>
</evidence>
<organism evidence="8 9">
    <name type="scientific">Oryzias melastigma</name>
    <name type="common">Marine medaka</name>
    <dbReference type="NCBI Taxonomy" id="30732"/>
    <lineage>
        <taxon>Eukaryota</taxon>
        <taxon>Metazoa</taxon>
        <taxon>Chordata</taxon>
        <taxon>Craniata</taxon>
        <taxon>Vertebrata</taxon>
        <taxon>Euteleostomi</taxon>
        <taxon>Actinopterygii</taxon>
        <taxon>Neopterygii</taxon>
        <taxon>Teleostei</taxon>
        <taxon>Neoteleostei</taxon>
        <taxon>Acanthomorphata</taxon>
        <taxon>Ovalentaria</taxon>
        <taxon>Atherinomorphae</taxon>
        <taxon>Beloniformes</taxon>
        <taxon>Adrianichthyidae</taxon>
        <taxon>Oryziinae</taxon>
        <taxon>Oryzias</taxon>
    </lineage>
</organism>
<feature type="compositionally biased region" description="Low complexity" evidence="7">
    <location>
        <begin position="288"/>
        <end position="297"/>
    </location>
</feature>
<feature type="region of interest" description="Disordered" evidence="7">
    <location>
        <begin position="1"/>
        <end position="108"/>
    </location>
</feature>
<evidence type="ECO:0000256" key="6">
    <source>
        <dbReference type="ARBA" id="ARBA00023054"/>
    </source>
</evidence>
<comment type="similarity">
    <text evidence="2">Belongs to the dapper family.</text>
</comment>
<evidence type="ECO:0000313" key="8">
    <source>
        <dbReference type="EMBL" id="KAF6724120.1"/>
    </source>
</evidence>
<dbReference type="GO" id="GO:0016055">
    <property type="term" value="P:Wnt signaling pathway"/>
    <property type="evidence" value="ECO:0007669"/>
    <property type="project" value="UniProtKB-KW"/>
</dbReference>
<feature type="compositionally biased region" description="Polar residues" evidence="7">
    <location>
        <begin position="82"/>
        <end position="91"/>
    </location>
</feature>
<feature type="compositionally biased region" description="Acidic residues" evidence="7">
    <location>
        <begin position="277"/>
        <end position="287"/>
    </location>
</feature>
<keyword evidence="5" id="KW-0879">Wnt signaling pathway</keyword>
<evidence type="ECO:0000256" key="7">
    <source>
        <dbReference type="SAM" id="MobiDB-lite"/>
    </source>
</evidence>
<evidence type="ECO:0000256" key="3">
    <source>
        <dbReference type="ARBA" id="ARBA00022473"/>
    </source>
</evidence>
<evidence type="ECO:0000256" key="5">
    <source>
        <dbReference type="ARBA" id="ARBA00022687"/>
    </source>
</evidence>
<dbReference type="GO" id="GO:2000095">
    <property type="term" value="P:regulation of Wnt signaling pathway, planar cell polarity pathway"/>
    <property type="evidence" value="ECO:0007669"/>
    <property type="project" value="TreeGrafter"/>
</dbReference>
<comment type="caution">
    <text evidence="8">The sequence shown here is derived from an EMBL/GenBank/DDBJ whole genome shotgun (WGS) entry which is preliminary data.</text>
</comment>
<comment type="subcellular location">
    <subcellularLocation>
        <location evidence="1">Cytoplasm</location>
    </subcellularLocation>
</comment>
<feature type="compositionally biased region" description="Basic and acidic residues" evidence="7">
    <location>
        <begin position="50"/>
        <end position="60"/>
    </location>
</feature>
<accession>A0A834C7B8</accession>
<feature type="compositionally biased region" description="Basic residues" evidence="7">
    <location>
        <begin position="158"/>
        <end position="169"/>
    </location>
</feature>
<feature type="region of interest" description="Disordered" evidence="7">
    <location>
        <begin position="253"/>
        <end position="297"/>
    </location>
</feature>
<dbReference type="PANTHER" id="PTHR15919">
    <property type="entry name" value="DAPPER-RELATED"/>
    <property type="match status" value="1"/>
</dbReference>
<feature type="compositionally biased region" description="Basic residues" evidence="7">
    <location>
        <begin position="179"/>
        <end position="191"/>
    </location>
</feature>
<dbReference type="EMBL" id="WKFB01000404">
    <property type="protein sequence ID" value="KAF6724120.1"/>
    <property type="molecule type" value="Genomic_DNA"/>
</dbReference>
<dbReference type="GO" id="GO:0090090">
    <property type="term" value="P:negative regulation of canonical Wnt signaling pathway"/>
    <property type="evidence" value="ECO:0007669"/>
    <property type="project" value="TreeGrafter"/>
</dbReference>
<keyword evidence="6" id="KW-0175">Coiled coil</keyword>
<dbReference type="GO" id="GO:0046329">
    <property type="term" value="P:negative regulation of JNK cascade"/>
    <property type="evidence" value="ECO:0007669"/>
    <property type="project" value="TreeGrafter"/>
</dbReference>
<dbReference type="PANTHER" id="PTHR15919:SF12">
    <property type="entry name" value="DAPPER HOMOLOG 1"/>
    <property type="match status" value="1"/>
</dbReference>
<evidence type="ECO:0000313" key="9">
    <source>
        <dbReference type="Proteomes" id="UP000646548"/>
    </source>
</evidence>
<dbReference type="InterPro" id="IPR024843">
    <property type="entry name" value="Dapper"/>
</dbReference>
<gene>
    <name evidence="8" type="ORF">FQA47_003564</name>
</gene>
<reference evidence="8" key="1">
    <citation type="journal article" name="BMC Genomics">
        <title>Long-read sequencing and de novo genome assembly of marine medaka (Oryzias melastigma).</title>
        <authorList>
            <person name="Liang P."/>
            <person name="Saqib H.S.A."/>
            <person name="Ni X."/>
            <person name="Shen Y."/>
        </authorList>
    </citation>
    <scope>NUCLEOTIDE SEQUENCE</scope>
    <source>
        <strain evidence="8">Bigg-433</strain>
    </source>
</reference>
<dbReference type="Proteomes" id="UP000646548">
    <property type="component" value="Unassembled WGS sequence"/>
</dbReference>